<keyword evidence="2 5" id="KW-0689">Ribosomal protein</keyword>
<keyword evidence="8" id="KW-1185">Reference proteome</keyword>
<dbReference type="InterPro" id="IPR005706">
    <property type="entry name" value="Ribosomal_uS2_bac/mit/plastid"/>
</dbReference>
<dbReference type="InterPro" id="IPR023591">
    <property type="entry name" value="Ribosomal_uS2_flav_dom_sf"/>
</dbReference>
<dbReference type="RefSeq" id="WP_341369241.1">
    <property type="nucleotide sequence ID" value="NZ_JBBPCO010000001.1"/>
</dbReference>
<dbReference type="PANTHER" id="PTHR12534">
    <property type="entry name" value="30S RIBOSOMAL PROTEIN S2 PROKARYOTIC AND ORGANELLAR"/>
    <property type="match status" value="1"/>
</dbReference>
<comment type="caution">
    <text evidence="7">The sequence shown here is derived from an EMBL/GenBank/DDBJ whole genome shotgun (WGS) entry which is preliminary data.</text>
</comment>
<evidence type="ECO:0000256" key="3">
    <source>
        <dbReference type="ARBA" id="ARBA00023274"/>
    </source>
</evidence>
<sequence>MSTQVASNITMRQLLEAGVHFGHQTRYWHPKMAPYIFGERNKIHIINLEKTLPMFREALRFIEDLSRRNGKILFVGTKRQAREAIKQEALRSGSYYVNHRWLGGMLTNFQTIKQSIKRLEEIQTMANDGTFDKITKKEALNLQRELEKLERGIGGIKDMKGLPDAMFVIDVGHEKIAVAEANKLGIPVIAVVDTNHDASGVDYVIPGNDDAIRAIRLYTAAVSDAVLAGRQGFDQGLLDEFVEVTDDNSAEMEQA</sequence>
<evidence type="ECO:0000256" key="2">
    <source>
        <dbReference type="ARBA" id="ARBA00022980"/>
    </source>
</evidence>
<dbReference type="SUPFAM" id="SSF52313">
    <property type="entry name" value="Ribosomal protein S2"/>
    <property type="match status" value="1"/>
</dbReference>
<dbReference type="PROSITE" id="PS00962">
    <property type="entry name" value="RIBOSOMAL_S2_1"/>
    <property type="match status" value="1"/>
</dbReference>
<evidence type="ECO:0000256" key="5">
    <source>
        <dbReference type="HAMAP-Rule" id="MF_00291"/>
    </source>
</evidence>
<evidence type="ECO:0000256" key="4">
    <source>
        <dbReference type="ARBA" id="ARBA00035256"/>
    </source>
</evidence>
<evidence type="ECO:0000256" key="1">
    <source>
        <dbReference type="ARBA" id="ARBA00006242"/>
    </source>
</evidence>
<evidence type="ECO:0000313" key="8">
    <source>
        <dbReference type="Proteomes" id="UP001446205"/>
    </source>
</evidence>
<comment type="similarity">
    <text evidence="1 5 6">Belongs to the universal ribosomal protein uS2 family.</text>
</comment>
<dbReference type="PANTHER" id="PTHR12534:SF0">
    <property type="entry name" value="SMALL RIBOSOMAL SUBUNIT PROTEIN US2M"/>
    <property type="match status" value="1"/>
</dbReference>
<dbReference type="NCBIfam" id="TIGR01011">
    <property type="entry name" value="rpsB_bact"/>
    <property type="match status" value="1"/>
</dbReference>
<protein>
    <recommendedName>
        <fullName evidence="4 5">Small ribosomal subunit protein uS2</fullName>
    </recommendedName>
</protein>
<dbReference type="Gene3D" id="1.10.287.610">
    <property type="entry name" value="Helix hairpin bin"/>
    <property type="match status" value="1"/>
</dbReference>
<dbReference type="PROSITE" id="PS00963">
    <property type="entry name" value="RIBOSOMAL_S2_2"/>
    <property type="match status" value="1"/>
</dbReference>
<accession>A0ABU9D3M8</accession>
<dbReference type="GO" id="GO:0005840">
    <property type="term" value="C:ribosome"/>
    <property type="evidence" value="ECO:0007669"/>
    <property type="project" value="UniProtKB-KW"/>
</dbReference>
<dbReference type="InterPro" id="IPR001865">
    <property type="entry name" value="Ribosomal_uS2"/>
</dbReference>
<dbReference type="EMBL" id="JBBPCO010000001">
    <property type="protein sequence ID" value="MEK8088174.1"/>
    <property type="molecule type" value="Genomic_DNA"/>
</dbReference>
<dbReference type="Gene3D" id="3.40.50.10490">
    <property type="entry name" value="Glucose-6-phosphate isomerase like protein, domain 1"/>
    <property type="match status" value="1"/>
</dbReference>
<gene>
    <name evidence="5 7" type="primary">rpsB</name>
    <name evidence="7" type="ORF">WOB96_00195</name>
</gene>
<dbReference type="CDD" id="cd01425">
    <property type="entry name" value="RPS2"/>
    <property type="match status" value="1"/>
</dbReference>
<name>A0ABU9D3M8_9PROT</name>
<dbReference type="InterPro" id="IPR018130">
    <property type="entry name" value="Ribosomal_uS2_CS"/>
</dbReference>
<dbReference type="HAMAP" id="MF_00291_B">
    <property type="entry name" value="Ribosomal_uS2_B"/>
    <property type="match status" value="1"/>
</dbReference>
<proteinExistence type="inferred from homology"/>
<evidence type="ECO:0000256" key="6">
    <source>
        <dbReference type="RuleBase" id="RU003631"/>
    </source>
</evidence>
<dbReference type="Pfam" id="PF00318">
    <property type="entry name" value="Ribosomal_S2"/>
    <property type="match status" value="1"/>
</dbReference>
<dbReference type="PRINTS" id="PR00395">
    <property type="entry name" value="RIBOSOMALS2"/>
</dbReference>
<evidence type="ECO:0000313" key="7">
    <source>
        <dbReference type="EMBL" id="MEK8088174.1"/>
    </source>
</evidence>
<dbReference type="Proteomes" id="UP001446205">
    <property type="component" value="Unassembled WGS sequence"/>
</dbReference>
<organism evidence="7 8">
    <name type="scientific">Thermithiobacillus plumbiphilus</name>
    <dbReference type="NCBI Taxonomy" id="1729899"/>
    <lineage>
        <taxon>Bacteria</taxon>
        <taxon>Pseudomonadati</taxon>
        <taxon>Pseudomonadota</taxon>
        <taxon>Acidithiobacillia</taxon>
        <taxon>Acidithiobacillales</taxon>
        <taxon>Thermithiobacillaceae</taxon>
        <taxon>Thermithiobacillus</taxon>
    </lineage>
</organism>
<reference evidence="7 8" key="1">
    <citation type="submission" date="2024-04" db="EMBL/GenBank/DDBJ databases">
        <authorList>
            <person name="Abashina T."/>
            <person name="Shaikin A."/>
        </authorList>
    </citation>
    <scope>NUCLEOTIDE SEQUENCE [LARGE SCALE GENOMIC DNA]</scope>
    <source>
        <strain evidence="7 8">AAFK</strain>
    </source>
</reference>
<keyword evidence="3 5" id="KW-0687">Ribonucleoprotein</keyword>